<dbReference type="AlphaFoldDB" id="A0AAE1D5X7"/>
<evidence type="ECO:0000313" key="2">
    <source>
        <dbReference type="Proteomes" id="UP001283361"/>
    </source>
</evidence>
<protein>
    <submittedName>
        <fullName evidence="1">Uncharacterized protein</fullName>
    </submittedName>
</protein>
<keyword evidence="2" id="KW-1185">Reference proteome</keyword>
<sequence>MCKQNRHLEEYMKGAKIIAYLIEVDPDLQMRASITDHLRTTLQHYLHYTDCWGLLDISLPVEHRVLWLSMPWAWQVPIRGMAHPDPRHSTSRSVARHILIRGVVSSDPRA</sequence>
<organism evidence="1 2">
    <name type="scientific">Elysia crispata</name>
    <name type="common">lettuce slug</name>
    <dbReference type="NCBI Taxonomy" id="231223"/>
    <lineage>
        <taxon>Eukaryota</taxon>
        <taxon>Metazoa</taxon>
        <taxon>Spiralia</taxon>
        <taxon>Lophotrochozoa</taxon>
        <taxon>Mollusca</taxon>
        <taxon>Gastropoda</taxon>
        <taxon>Heterobranchia</taxon>
        <taxon>Euthyneura</taxon>
        <taxon>Panpulmonata</taxon>
        <taxon>Sacoglossa</taxon>
        <taxon>Placobranchoidea</taxon>
        <taxon>Plakobranchidae</taxon>
        <taxon>Elysia</taxon>
    </lineage>
</organism>
<gene>
    <name evidence="1" type="ORF">RRG08_058317</name>
</gene>
<accession>A0AAE1D5X7</accession>
<dbReference type="EMBL" id="JAWDGP010005302">
    <property type="protein sequence ID" value="KAK3758010.1"/>
    <property type="molecule type" value="Genomic_DNA"/>
</dbReference>
<dbReference type="Proteomes" id="UP001283361">
    <property type="component" value="Unassembled WGS sequence"/>
</dbReference>
<reference evidence="1" key="1">
    <citation type="journal article" date="2023" name="G3 (Bethesda)">
        <title>A reference genome for the long-term kleptoplast-retaining sea slug Elysia crispata morphotype clarki.</title>
        <authorList>
            <person name="Eastman K.E."/>
            <person name="Pendleton A.L."/>
            <person name="Shaikh M.A."/>
            <person name="Suttiyut T."/>
            <person name="Ogas R."/>
            <person name="Tomko P."/>
            <person name="Gavelis G."/>
            <person name="Widhalm J.R."/>
            <person name="Wisecaver J.H."/>
        </authorList>
    </citation>
    <scope>NUCLEOTIDE SEQUENCE</scope>
    <source>
        <strain evidence="1">ECLA1</strain>
    </source>
</reference>
<name>A0AAE1D5X7_9GAST</name>
<proteinExistence type="predicted"/>
<comment type="caution">
    <text evidence="1">The sequence shown here is derived from an EMBL/GenBank/DDBJ whole genome shotgun (WGS) entry which is preliminary data.</text>
</comment>
<evidence type="ECO:0000313" key="1">
    <source>
        <dbReference type="EMBL" id="KAK3758010.1"/>
    </source>
</evidence>